<reference evidence="2 3" key="1">
    <citation type="journal article" date="2017" name="Int. J. Syst. Evol. Microbiol.">
        <title>Pseudokineococcus basanitobsidens sp. nov., isolated from volcanic rock.</title>
        <authorList>
            <person name="Lee D.W."/>
            <person name="Park M.Y."/>
            <person name="Kim J.J."/>
            <person name="Kim B.S."/>
        </authorList>
    </citation>
    <scope>NUCLEOTIDE SEQUENCE [LARGE SCALE GENOMIC DNA]</scope>
    <source>
        <strain evidence="2 3">DSM 103726</strain>
    </source>
</reference>
<name>A0ABU8RKX6_9ACTN</name>
<proteinExistence type="predicted"/>
<dbReference type="PROSITE" id="PS51340">
    <property type="entry name" value="MOSC"/>
    <property type="match status" value="1"/>
</dbReference>
<gene>
    <name evidence="2" type="ORF">WDZ17_10545</name>
</gene>
<dbReference type="PANTHER" id="PTHR30212:SF2">
    <property type="entry name" value="PROTEIN YIIM"/>
    <property type="match status" value="1"/>
</dbReference>
<dbReference type="EMBL" id="JBBIAA010000010">
    <property type="protein sequence ID" value="MEJ5945728.1"/>
    <property type="molecule type" value="Genomic_DNA"/>
</dbReference>
<dbReference type="Proteomes" id="UP001387100">
    <property type="component" value="Unassembled WGS sequence"/>
</dbReference>
<accession>A0ABU8RKX6</accession>
<evidence type="ECO:0000259" key="1">
    <source>
        <dbReference type="PROSITE" id="PS51340"/>
    </source>
</evidence>
<dbReference type="InterPro" id="IPR005302">
    <property type="entry name" value="MoCF_Sase_C"/>
</dbReference>
<feature type="domain" description="MOSC" evidence="1">
    <location>
        <begin position="45"/>
        <end position="180"/>
    </location>
</feature>
<dbReference type="SUPFAM" id="SSF50800">
    <property type="entry name" value="PK beta-barrel domain-like"/>
    <property type="match status" value="1"/>
</dbReference>
<dbReference type="RefSeq" id="WP_339575112.1">
    <property type="nucleotide sequence ID" value="NZ_JBBIAA010000010.1"/>
</dbReference>
<evidence type="ECO:0000313" key="2">
    <source>
        <dbReference type="EMBL" id="MEJ5945728.1"/>
    </source>
</evidence>
<dbReference type="Pfam" id="PF03473">
    <property type="entry name" value="MOSC"/>
    <property type="match status" value="1"/>
</dbReference>
<keyword evidence="3" id="KW-1185">Reference proteome</keyword>
<dbReference type="PANTHER" id="PTHR30212">
    <property type="entry name" value="PROTEIN YIIM"/>
    <property type="match status" value="1"/>
</dbReference>
<evidence type="ECO:0000313" key="3">
    <source>
        <dbReference type="Proteomes" id="UP001387100"/>
    </source>
</evidence>
<sequence length="230" mass="24420">MTAAPPGPAPAGPPAGPPGRVLAVCRVHQLRPDGDRGDVTGIDKRPVDALVPVGPLGLLGDVQADRADHGGRDKAVYAYAQEEADHWADVLQRDVVPGLFGENLRTSGVDVDGAEVGERWRVGRDLVLEVTMPRTPCQTFARHLGEQRWVRRFAERGRPGVYLRVVAPGAVGPGDRLQVLSRPGHGVASSAFFADPTPERARALRAAHDAGDVVLAADLLPSVERALSRG</sequence>
<comment type="caution">
    <text evidence="2">The sequence shown here is derived from an EMBL/GenBank/DDBJ whole genome shotgun (WGS) entry which is preliminary data.</text>
</comment>
<dbReference type="InterPro" id="IPR052353">
    <property type="entry name" value="Benzoxazolinone_Detox_Enz"/>
</dbReference>
<organism evidence="2 3">
    <name type="scientific">Pseudokineococcus basanitobsidens</name>
    <dbReference type="NCBI Taxonomy" id="1926649"/>
    <lineage>
        <taxon>Bacteria</taxon>
        <taxon>Bacillati</taxon>
        <taxon>Actinomycetota</taxon>
        <taxon>Actinomycetes</taxon>
        <taxon>Kineosporiales</taxon>
        <taxon>Kineosporiaceae</taxon>
        <taxon>Pseudokineococcus</taxon>
    </lineage>
</organism>
<dbReference type="Gene3D" id="2.40.33.20">
    <property type="entry name" value="PK beta-barrel domain-like"/>
    <property type="match status" value="1"/>
</dbReference>
<protein>
    <submittedName>
        <fullName evidence="2">MOSC domain-containing protein</fullName>
    </submittedName>
</protein>
<dbReference type="InterPro" id="IPR011037">
    <property type="entry name" value="Pyrv_Knase-like_insert_dom_sf"/>
</dbReference>